<accession>A0A9J6B6M9</accession>
<dbReference type="AlphaFoldDB" id="A0A9J6B6M9"/>
<evidence type="ECO:0000313" key="2">
    <source>
        <dbReference type="EMBL" id="KAG5632453.1"/>
    </source>
</evidence>
<comment type="caution">
    <text evidence="2">The sequence shown here is derived from an EMBL/GenBank/DDBJ whole genome shotgun (WGS) entry which is preliminary data.</text>
</comment>
<dbReference type="Proteomes" id="UP000824120">
    <property type="component" value="Chromosome 1"/>
</dbReference>
<proteinExistence type="predicted"/>
<name>A0A9J6B6M9_SOLCO</name>
<protein>
    <submittedName>
        <fullName evidence="2">Uncharacterized protein</fullName>
    </submittedName>
</protein>
<dbReference type="EMBL" id="JACXVP010000001">
    <property type="protein sequence ID" value="KAG5632453.1"/>
    <property type="molecule type" value="Genomic_DNA"/>
</dbReference>
<evidence type="ECO:0000256" key="1">
    <source>
        <dbReference type="SAM" id="MobiDB-lite"/>
    </source>
</evidence>
<reference evidence="2 3" key="1">
    <citation type="submission" date="2020-09" db="EMBL/GenBank/DDBJ databases">
        <title>De no assembly of potato wild relative species, Solanum commersonii.</title>
        <authorList>
            <person name="Cho K."/>
        </authorList>
    </citation>
    <scope>NUCLEOTIDE SEQUENCE [LARGE SCALE GENOMIC DNA]</scope>
    <source>
        <strain evidence="2">LZ3.2</strain>
        <tissue evidence="2">Leaf</tissue>
    </source>
</reference>
<gene>
    <name evidence="2" type="ORF">H5410_004170</name>
</gene>
<keyword evidence="3" id="KW-1185">Reference proteome</keyword>
<feature type="region of interest" description="Disordered" evidence="1">
    <location>
        <begin position="53"/>
        <end position="72"/>
    </location>
</feature>
<feature type="compositionally biased region" description="Basic and acidic residues" evidence="1">
    <location>
        <begin position="58"/>
        <end position="72"/>
    </location>
</feature>
<evidence type="ECO:0000313" key="3">
    <source>
        <dbReference type="Proteomes" id="UP000824120"/>
    </source>
</evidence>
<sequence length="72" mass="8565">MLPRIASPMLQKIENGGIRKIRRIPNLGFVQVKNDHHDREPLTLLIAKLRKRLHREHKPMSRDREHRGEENS</sequence>
<organism evidence="2 3">
    <name type="scientific">Solanum commersonii</name>
    <name type="common">Commerson's wild potato</name>
    <name type="synonym">Commerson's nightshade</name>
    <dbReference type="NCBI Taxonomy" id="4109"/>
    <lineage>
        <taxon>Eukaryota</taxon>
        <taxon>Viridiplantae</taxon>
        <taxon>Streptophyta</taxon>
        <taxon>Embryophyta</taxon>
        <taxon>Tracheophyta</taxon>
        <taxon>Spermatophyta</taxon>
        <taxon>Magnoliopsida</taxon>
        <taxon>eudicotyledons</taxon>
        <taxon>Gunneridae</taxon>
        <taxon>Pentapetalae</taxon>
        <taxon>asterids</taxon>
        <taxon>lamiids</taxon>
        <taxon>Solanales</taxon>
        <taxon>Solanaceae</taxon>
        <taxon>Solanoideae</taxon>
        <taxon>Solaneae</taxon>
        <taxon>Solanum</taxon>
    </lineage>
</organism>